<dbReference type="EMBL" id="LGSZ01000031">
    <property type="protein sequence ID" value="KPH81202.1"/>
    <property type="molecule type" value="Genomic_DNA"/>
</dbReference>
<reference evidence="1 2" key="1">
    <citation type="submission" date="2015-07" db="EMBL/GenBank/DDBJ databases">
        <title>Whole genome sequencing of Bosea vaviloviae isolated from cave pool.</title>
        <authorList>
            <person name="Tan N.E.H."/>
            <person name="Lee Y.P."/>
            <person name="Gan H.M."/>
            <person name="Barton H."/>
            <person name="Savka M.A."/>
        </authorList>
    </citation>
    <scope>NUCLEOTIDE SEQUENCE [LARGE SCALE GENOMIC DNA]</scope>
    <source>
        <strain evidence="1 2">SD260</strain>
    </source>
</reference>
<sequence length="223" mass="23641">MTFSLAGRCARTGMLGAIVTTSSIAVGSRCQHAAAGVGAALTQHMTDPRLGPLMLDLLKRGYTAQQAIDAAAAGTPRGDWRQLALIDREGRTASFSGANVQPELAEAHGRDCVALGNIVRSKEVPDAMVRAFEADPEAPLAARLIAALKAGDEAGGEFKPLVSTALVVVHEHAFPYVDLRVDSDPDPIATLARLWREYEPTADLYVTRATDPDTAIANRPKQS</sequence>
<evidence type="ECO:0000313" key="2">
    <source>
        <dbReference type="Proteomes" id="UP000037822"/>
    </source>
</evidence>
<dbReference type="OrthoDB" id="9790012at2"/>
<proteinExistence type="predicted"/>
<evidence type="ECO:0008006" key="3">
    <source>
        <dbReference type="Google" id="ProtNLM"/>
    </source>
</evidence>
<dbReference type="InterPro" id="IPR010430">
    <property type="entry name" value="DUF1028"/>
</dbReference>
<dbReference type="Proteomes" id="UP000037822">
    <property type="component" value="Unassembled WGS sequence"/>
</dbReference>
<evidence type="ECO:0000313" key="1">
    <source>
        <dbReference type="EMBL" id="KPH81202.1"/>
    </source>
</evidence>
<dbReference type="PANTHER" id="PTHR39328:SF1">
    <property type="entry name" value="BLL2871 PROTEIN"/>
    <property type="match status" value="1"/>
</dbReference>
<dbReference type="SUPFAM" id="SSF56235">
    <property type="entry name" value="N-terminal nucleophile aminohydrolases (Ntn hydrolases)"/>
    <property type="match status" value="1"/>
</dbReference>
<dbReference type="PANTHER" id="PTHR39328">
    <property type="entry name" value="BLL2871 PROTEIN"/>
    <property type="match status" value="1"/>
</dbReference>
<dbReference type="AlphaFoldDB" id="A0A0N1F5Z5"/>
<dbReference type="RefSeq" id="WP_054208751.1">
    <property type="nucleotide sequence ID" value="NZ_LGSZ01000031.1"/>
</dbReference>
<protein>
    <recommendedName>
        <fullName evidence="3">DUF1028 domain-containing protein</fullName>
    </recommendedName>
</protein>
<keyword evidence="2" id="KW-1185">Reference proteome</keyword>
<dbReference type="Gene3D" id="3.60.20.10">
    <property type="entry name" value="Glutamine Phosphoribosylpyrophosphate, subunit 1, domain 1"/>
    <property type="match status" value="1"/>
</dbReference>
<dbReference type="PATRIC" id="fig|1526658.3.peg.5327"/>
<organism evidence="1 2">
    <name type="scientific">Bosea vaviloviae</name>
    <dbReference type="NCBI Taxonomy" id="1526658"/>
    <lineage>
        <taxon>Bacteria</taxon>
        <taxon>Pseudomonadati</taxon>
        <taxon>Pseudomonadota</taxon>
        <taxon>Alphaproteobacteria</taxon>
        <taxon>Hyphomicrobiales</taxon>
        <taxon>Boseaceae</taxon>
        <taxon>Bosea</taxon>
    </lineage>
</organism>
<name>A0A0N1F5Z5_9HYPH</name>
<accession>A0A0N1F5Z5</accession>
<comment type="caution">
    <text evidence="1">The sequence shown here is derived from an EMBL/GenBank/DDBJ whole genome shotgun (WGS) entry which is preliminary data.</text>
</comment>
<gene>
    <name evidence="1" type="ORF">AE618_09190</name>
</gene>
<dbReference type="Pfam" id="PF06267">
    <property type="entry name" value="DUF1028"/>
    <property type="match status" value="1"/>
</dbReference>
<dbReference type="InterPro" id="IPR029055">
    <property type="entry name" value="Ntn_hydrolases_N"/>
</dbReference>